<dbReference type="SUPFAM" id="SSF53187">
    <property type="entry name" value="Zn-dependent exopeptidases"/>
    <property type="match status" value="1"/>
</dbReference>
<feature type="binding site" evidence="8">
    <location>
        <position position="175"/>
    </location>
    <ligand>
        <name>Mn(2+)</name>
        <dbReference type="ChEBI" id="CHEBI:29035"/>
        <label>1</label>
    </ligand>
</feature>
<name>A0A8J6F1Z9_ELECQ</name>
<dbReference type="InterPro" id="IPR017153">
    <property type="entry name" value="CNDP/DUG1"/>
</dbReference>
<proteinExistence type="inferred from homology"/>
<feature type="binding site" evidence="8">
    <location>
        <position position="140"/>
    </location>
    <ligand>
        <name>Mn(2+)</name>
        <dbReference type="ChEBI" id="CHEBI:29035"/>
        <label>1</label>
    </ligand>
</feature>
<feature type="binding site" evidence="8">
    <location>
        <position position="140"/>
    </location>
    <ligand>
        <name>Mn(2+)</name>
        <dbReference type="ChEBI" id="CHEBI:29035"/>
        <label>2</label>
    </ligand>
</feature>
<dbReference type="GO" id="GO:0005829">
    <property type="term" value="C:cytosol"/>
    <property type="evidence" value="ECO:0007669"/>
    <property type="project" value="TreeGrafter"/>
</dbReference>
<keyword evidence="2" id="KW-0597">Phosphoprotein</keyword>
<evidence type="ECO:0000256" key="5">
    <source>
        <dbReference type="ARBA" id="ARBA00022801"/>
    </source>
</evidence>
<evidence type="ECO:0000259" key="10">
    <source>
        <dbReference type="Pfam" id="PF07687"/>
    </source>
</evidence>
<organism evidence="11 12">
    <name type="scientific">Eleutherodactylus coqui</name>
    <name type="common">Puerto Rican coqui</name>
    <dbReference type="NCBI Taxonomy" id="57060"/>
    <lineage>
        <taxon>Eukaryota</taxon>
        <taxon>Metazoa</taxon>
        <taxon>Chordata</taxon>
        <taxon>Craniata</taxon>
        <taxon>Vertebrata</taxon>
        <taxon>Euteleostomi</taxon>
        <taxon>Amphibia</taxon>
        <taxon>Batrachia</taxon>
        <taxon>Anura</taxon>
        <taxon>Neobatrachia</taxon>
        <taxon>Hyloidea</taxon>
        <taxon>Eleutherodactylidae</taxon>
        <taxon>Eleutherodactylinae</taxon>
        <taxon>Eleutherodactylus</taxon>
        <taxon>Eleutherodactylus</taxon>
    </lineage>
</organism>
<dbReference type="Pfam" id="PF01546">
    <property type="entry name" value="Peptidase_M20"/>
    <property type="match status" value="1"/>
</dbReference>
<evidence type="ECO:0000256" key="4">
    <source>
        <dbReference type="ARBA" id="ARBA00022723"/>
    </source>
</evidence>
<dbReference type="AlphaFoldDB" id="A0A8J6F1Z9"/>
<reference evidence="11" key="1">
    <citation type="thesis" date="2020" institute="ProQuest LLC" country="789 East Eisenhower Parkway, Ann Arbor, MI, USA">
        <title>Comparative Genomics and Chromosome Evolution.</title>
        <authorList>
            <person name="Mudd A.B."/>
        </authorList>
    </citation>
    <scope>NUCLEOTIDE SEQUENCE</scope>
    <source>
        <strain evidence="11">HN-11 Male</strain>
        <tissue evidence="11">Kidney and liver</tissue>
    </source>
</reference>
<evidence type="ECO:0000256" key="3">
    <source>
        <dbReference type="ARBA" id="ARBA00022670"/>
    </source>
</evidence>
<dbReference type="PANTHER" id="PTHR43270">
    <property type="entry name" value="BETA-ALA-HIS DIPEPTIDASE"/>
    <property type="match status" value="1"/>
</dbReference>
<dbReference type="Gene3D" id="3.30.70.360">
    <property type="match status" value="1"/>
</dbReference>
<gene>
    <name evidence="11" type="ORF">GDO78_012671</name>
</gene>
<dbReference type="Proteomes" id="UP000770717">
    <property type="component" value="Unassembled WGS sequence"/>
</dbReference>
<feature type="binding site" evidence="8">
    <location>
        <position position="107"/>
    </location>
    <ligand>
        <name>Mn(2+)</name>
        <dbReference type="ChEBI" id="CHEBI:29035"/>
        <label>2</label>
    </ligand>
</feature>
<dbReference type="GO" id="GO:0070573">
    <property type="term" value="F:metallodipeptidase activity"/>
    <property type="evidence" value="ECO:0007669"/>
    <property type="project" value="InterPro"/>
</dbReference>
<evidence type="ECO:0000256" key="9">
    <source>
        <dbReference type="PIRSR" id="PIRSR037242-4"/>
    </source>
</evidence>
<feature type="binding site" evidence="8">
    <location>
        <position position="451"/>
    </location>
    <ligand>
        <name>Mn(2+)</name>
        <dbReference type="ChEBI" id="CHEBI:29035"/>
        <label>1</label>
    </ligand>
</feature>
<feature type="domain" description="Peptidase M20 dimerisation" evidence="10">
    <location>
        <begin position="214"/>
        <end position="372"/>
    </location>
</feature>
<dbReference type="FunFam" id="3.30.70.360:FF:000008">
    <property type="entry name" value="Cytosolic non-specific dipeptidase"/>
    <property type="match status" value="1"/>
</dbReference>
<dbReference type="InterPro" id="IPR011650">
    <property type="entry name" value="Peptidase_M20_dimer"/>
</dbReference>
<feature type="active site" evidence="7">
    <location>
        <position position="109"/>
    </location>
</feature>
<dbReference type="EMBL" id="WNTK01000008">
    <property type="protein sequence ID" value="KAG9479125.1"/>
    <property type="molecule type" value="Genomic_DNA"/>
</dbReference>
<evidence type="ECO:0000256" key="1">
    <source>
        <dbReference type="ARBA" id="ARBA00006247"/>
    </source>
</evidence>
<keyword evidence="5" id="KW-0378">Hydrolase</keyword>
<feature type="site" description="Important for catalytic activity" evidence="9">
    <location>
        <position position="234"/>
    </location>
</feature>
<accession>A0A8J6F1Z9</accession>
<evidence type="ECO:0000256" key="7">
    <source>
        <dbReference type="PIRSR" id="PIRSR037242-1"/>
    </source>
</evidence>
<sequence length="502" mass="56123">MLPLHANAATKLEDLFQHIDAHQDDFVQSLKDWVAVPSDSSDPRFREQLIRMVQMTAERIRTLGATVQLVDMGLETLHGGQTIQFPPAILAQLGNSTDKATVCFYGHVDVQPAKKEDGWKTDPYTITEINGNLYGRGATDNKGPVLAWIHAIDTYIALQKTIPVNLKFIIEGVEETGSPGLEELLKGHEEFFSDVDYIVISDNVWLSRKPALTYGTRGNAYFFVEVESGKKDLHSGTFGGIIHESMRDLVYLLASLADTAGHILIPGIYDDVAPLTEEESKLYESIDFDMEEHKNNTEVNTFLYNTKEEILQHMWRYPSLSIHGIEGAFAGVGTKTVIPSKVIGKFSIRQVPNMKIPVVEKLVKKHLEDVFAKLNSPNKLKVSLEIGAMPWVANVDDPQYEAARTAIRKVFGVTPDMIRDGSTIPLARTFQDLTKKKVIMIPIGGADDGEHSQNEKISRSNYIQGTKLFASFFLELAKLHEDLQKKSNSNQVKISQRIRSQT</sequence>
<keyword evidence="4 8" id="KW-0479">Metal-binding</keyword>
<feature type="active site" description="Proton acceptor" evidence="7">
    <location>
        <position position="174"/>
    </location>
</feature>
<feature type="binding site" evidence="8">
    <location>
        <position position="202"/>
    </location>
    <ligand>
        <name>Mn(2+)</name>
        <dbReference type="ChEBI" id="CHEBI:29035"/>
        <label>2</label>
    </ligand>
</feature>
<evidence type="ECO:0000256" key="8">
    <source>
        <dbReference type="PIRSR" id="PIRSR037242-3"/>
    </source>
</evidence>
<comment type="cofactor">
    <cofactor evidence="8">
        <name>Mn(2+)</name>
        <dbReference type="ChEBI" id="CHEBI:29035"/>
    </cofactor>
    <text evidence="8">Binds 2 manganese ions per subunit.</text>
</comment>
<evidence type="ECO:0000313" key="11">
    <source>
        <dbReference type="EMBL" id="KAG9479125.1"/>
    </source>
</evidence>
<dbReference type="CDD" id="cd05676">
    <property type="entry name" value="M20_dipept_like_CNDP"/>
    <property type="match status" value="1"/>
</dbReference>
<dbReference type="InterPro" id="IPR002933">
    <property type="entry name" value="Peptidase_M20"/>
</dbReference>
<dbReference type="GO" id="GO:0006508">
    <property type="term" value="P:proteolysis"/>
    <property type="evidence" value="ECO:0007669"/>
    <property type="project" value="UniProtKB-KW"/>
</dbReference>
<dbReference type="PIRSF" id="PIRSF037242">
    <property type="entry name" value="CNDP_dipeptidase"/>
    <property type="match status" value="1"/>
</dbReference>
<evidence type="ECO:0000256" key="6">
    <source>
        <dbReference type="ARBA" id="ARBA00023049"/>
    </source>
</evidence>
<dbReference type="InterPro" id="IPR051458">
    <property type="entry name" value="Cyt/Met_Dipeptidase"/>
</dbReference>
<keyword evidence="12" id="KW-1185">Reference proteome</keyword>
<dbReference type="Pfam" id="PF07687">
    <property type="entry name" value="M20_dimer"/>
    <property type="match status" value="1"/>
</dbReference>
<comment type="similarity">
    <text evidence="1">Belongs to the peptidase M20A family.</text>
</comment>
<keyword evidence="8" id="KW-0464">Manganese</keyword>
<dbReference type="PANTHER" id="PTHR43270:SF1">
    <property type="entry name" value="BETA-ALA-HIS DIPEPTIDASE"/>
    <property type="match status" value="1"/>
</dbReference>
<dbReference type="Gene3D" id="3.40.630.10">
    <property type="entry name" value="Zn peptidases"/>
    <property type="match status" value="1"/>
</dbReference>
<evidence type="ECO:0000313" key="12">
    <source>
        <dbReference type="Proteomes" id="UP000770717"/>
    </source>
</evidence>
<keyword evidence="6" id="KW-0482">Metalloprotease</keyword>
<dbReference type="GO" id="GO:0046872">
    <property type="term" value="F:metal ion binding"/>
    <property type="evidence" value="ECO:0007669"/>
    <property type="project" value="UniProtKB-KW"/>
</dbReference>
<comment type="caution">
    <text evidence="11">The sequence shown here is derived from an EMBL/GenBank/DDBJ whole genome shotgun (WGS) entry which is preliminary data.</text>
</comment>
<dbReference type="OrthoDB" id="7832001at2759"/>
<keyword evidence="3" id="KW-0645">Protease</keyword>
<evidence type="ECO:0000256" key="2">
    <source>
        <dbReference type="ARBA" id="ARBA00022553"/>
    </source>
</evidence>
<protein>
    <recommendedName>
        <fullName evidence="10">Peptidase M20 dimerisation domain-containing protein</fullName>
    </recommendedName>
</protein>